<dbReference type="Pfam" id="PF21033">
    <property type="entry name" value="RMD1-3"/>
    <property type="match status" value="1"/>
</dbReference>
<evidence type="ECO:0000256" key="2">
    <source>
        <dbReference type="ARBA" id="ARBA00022490"/>
    </source>
</evidence>
<evidence type="ECO:0000313" key="8">
    <source>
        <dbReference type="WBParaSite" id="MCU_003128-RC"/>
    </source>
</evidence>
<evidence type="ECO:0000256" key="1">
    <source>
        <dbReference type="ARBA" id="ARBA00004245"/>
    </source>
</evidence>
<evidence type="ECO:0000256" key="7">
    <source>
        <dbReference type="SAM" id="Phobius"/>
    </source>
</evidence>
<name>A0A5K3EUF3_MESCO</name>
<evidence type="ECO:0000256" key="6">
    <source>
        <dbReference type="SAM" id="Coils"/>
    </source>
</evidence>
<feature type="transmembrane region" description="Helical" evidence="7">
    <location>
        <begin position="15"/>
        <end position="39"/>
    </location>
</feature>
<keyword evidence="3" id="KW-0677">Repeat</keyword>
<dbReference type="InterPro" id="IPR049039">
    <property type="entry name" value="RMD1-3_a_helical_rpt"/>
</dbReference>
<organism evidence="8">
    <name type="scientific">Mesocestoides corti</name>
    <name type="common">Flatworm</name>
    <dbReference type="NCBI Taxonomy" id="53468"/>
    <lineage>
        <taxon>Eukaryota</taxon>
        <taxon>Metazoa</taxon>
        <taxon>Spiralia</taxon>
        <taxon>Lophotrochozoa</taxon>
        <taxon>Platyhelminthes</taxon>
        <taxon>Cestoda</taxon>
        <taxon>Eucestoda</taxon>
        <taxon>Cyclophyllidea</taxon>
        <taxon>Mesocestoididae</taxon>
        <taxon>Mesocestoides</taxon>
    </lineage>
</organism>
<dbReference type="GO" id="GO:0008017">
    <property type="term" value="F:microtubule binding"/>
    <property type="evidence" value="ECO:0007669"/>
    <property type="project" value="TreeGrafter"/>
</dbReference>
<keyword evidence="5" id="KW-0206">Cytoskeleton</keyword>
<dbReference type="GO" id="GO:0005739">
    <property type="term" value="C:mitochondrion"/>
    <property type="evidence" value="ECO:0007669"/>
    <property type="project" value="TreeGrafter"/>
</dbReference>
<keyword evidence="7" id="KW-0812">Transmembrane</keyword>
<dbReference type="WBParaSite" id="MCU_003128-RC">
    <property type="protein sequence ID" value="MCU_003128-RC"/>
    <property type="gene ID" value="MCU_003128"/>
</dbReference>
<evidence type="ECO:0000256" key="3">
    <source>
        <dbReference type="ARBA" id="ARBA00022737"/>
    </source>
</evidence>
<feature type="coiled-coil region" evidence="6">
    <location>
        <begin position="44"/>
        <end position="71"/>
    </location>
</feature>
<keyword evidence="7" id="KW-1133">Transmembrane helix</keyword>
<sequence>MNKETAYAGFLRRTFVYISTIFAAGFAFGVAFGFIFRWYSEDRSSQLKSEVQTIRQELEQLRKELNADSSTRKRVIPVTFDAYFDDDDEGADEFFEAVSTVSSKDSGDFFSPAGSPSPSSSSSFLGIRSSASPSGVPLPPKVAEELDQLAATALSGTDEPDLASQLFSRCLAYKKQYKRYPDFLWRFARAAYLVWNDLERNHAQSTATFASPMLQTASQFVDVGLSISRRAVQLAEEGLAADGVSTEDAALAYKWLAIFVGLTANSSGVNQRIQLGYDFKKYIDASIELNPDDAYCHLLKGRWCFEVYNLTWFERQFASRLFATPPSATIEDAVAEFLEVERLQPNHWATNQVYLAKCEFSRSRYVEAVKWITSAENLLNMSAEADKVELGDAGDRETLLGEIATLKPRYESYLPN</sequence>
<evidence type="ECO:0000256" key="5">
    <source>
        <dbReference type="ARBA" id="ARBA00023212"/>
    </source>
</evidence>
<dbReference type="PANTHER" id="PTHR16056:SF16">
    <property type="entry name" value="REGULATOR OF MICROTUBULE DYNAMICS PROTEIN 1"/>
    <property type="match status" value="1"/>
</dbReference>
<protein>
    <submittedName>
        <fullName evidence="8">Regulator of microtubule dynamics protein 1</fullName>
    </submittedName>
</protein>
<accession>A0A5K3EUF3</accession>
<evidence type="ECO:0000256" key="4">
    <source>
        <dbReference type="ARBA" id="ARBA00022803"/>
    </source>
</evidence>
<keyword evidence="4" id="KW-0802">TPR repeat</keyword>
<dbReference type="AlphaFoldDB" id="A0A5K3EUF3"/>
<reference evidence="8" key="1">
    <citation type="submission" date="2019-11" db="UniProtKB">
        <authorList>
            <consortium name="WormBaseParasite"/>
        </authorList>
    </citation>
    <scope>IDENTIFICATION</scope>
</reference>
<keyword evidence="6" id="KW-0175">Coiled coil</keyword>
<proteinExistence type="predicted"/>
<keyword evidence="2" id="KW-0963">Cytoplasm</keyword>
<dbReference type="GO" id="GO:0097431">
    <property type="term" value="C:mitotic spindle pole"/>
    <property type="evidence" value="ECO:0007669"/>
    <property type="project" value="TreeGrafter"/>
</dbReference>
<comment type="subcellular location">
    <subcellularLocation>
        <location evidence="1">Cytoplasm</location>
        <location evidence="1">Cytoskeleton</location>
    </subcellularLocation>
</comment>
<keyword evidence="7" id="KW-0472">Membrane</keyword>
<dbReference type="GO" id="GO:0005876">
    <property type="term" value="C:spindle microtubule"/>
    <property type="evidence" value="ECO:0007669"/>
    <property type="project" value="TreeGrafter"/>
</dbReference>
<dbReference type="PANTHER" id="PTHR16056">
    <property type="entry name" value="REGULATOR OF MICROTUBULE DYNAMICS PROTEIN"/>
    <property type="match status" value="1"/>
</dbReference>